<dbReference type="Ensembl" id="ENSSSCT00050091433.1">
    <property type="protein sequence ID" value="ENSSSCP00050039354.1"/>
    <property type="gene ID" value="ENSSSCG00050067067.1"/>
</dbReference>
<protein>
    <submittedName>
        <fullName evidence="1">Uncharacterized protein</fullName>
    </submittedName>
</protein>
<evidence type="ECO:0000313" key="1">
    <source>
        <dbReference type="Ensembl" id="ENSSSCP00030030189.1"/>
    </source>
</evidence>
<evidence type="ECO:0000313" key="2">
    <source>
        <dbReference type="Proteomes" id="UP000694570"/>
    </source>
</evidence>
<dbReference type="Proteomes" id="UP000694571">
    <property type="component" value="Unplaced"/>
</dbReference>
<dbReference type="Proteomes" id="UP000694726">
    <property type="component" value="Unplaced"/>
</dbReference>
<reference evidence="1" key="1">
    <citation type="submission" date="2025-05" db="UniProtKB">
        <authorList>
            <consortium name="Ensembl"/>
        </authorList>
    </citation>
    <scope>IDENTIFICATION</scope>
</reference>
<sequence length="210" mass="22812">MGNLVLNHLWTTCLWAGVSYRAECLLCLLLFLCIIHSLFPAFHHLLNGEAGCSPPKAGIHLPSLTLLRAIKRLLQDGGGEKNENRALRAVRANGTLLEPDPLISQAKKRWPRPLRSGELPKSPGWAVHSKWPVGEGLRKRLSRLGAHTLGSEAKIPEIDAAAASVQRLAILPALPCSSPPTASKEENTEAHEVVGSILGLNHWVKDPVLL</sequence>
<dbReference type="AlphaFoldDB" id="A0A8D0X4V3"/>
<organism evidence="1 2">
    <name type="scientific">Sus scrofa</name>
    <name type="common">Pig</name>
    <dbReference type="NCBI Taxonomy" id="9823"/>
    <lineage>
        <taxon>Eukaryota</taxon>
        <taxon>Metazoa</taxon>
        <taxon>Chordata</taxon>
        <taxon>Craniata</taxon>
        <taxon>Vertebrata</taxon>
        <taxon>Euteleostomi</taxon>
        <taxon>Mammalia</taxon>
        <taxon>Eutheria</taxon>
        <taxon>Laurasiatheria</taxon>
        <taxon>Artiodactyla</taxon>
        <taxon>Suina</taxon>
        <taxon>Suidae</taxon>
        <taxon>Sus</taxon>
    </lineage>
</organism>
<accession>A0A8D0X4V3</accession>
<dbReference type="Ensembl" id="ENSSSCT00015101518.1">
    <property type="protein sequence ID" value="ENSSSCP00015042063.1"/>
    <property type="gene ID" value="ENSSSCG00015075399.1"/>
</dbReference>
<dbReference type="Ensembl" id="ENSSSCT00030065948.1">
    <property type="protein sequence ID" value="ENSSSCP00030030189.1"/>
    <property type="gene ID" value="ENSSSCG00030047251.1"/>
</dbReference>
<name>A0A8D0X4V3_PIG</name>
<dbReference type="Proteomes" id="UP000694570">
    <property type="component" value="Unplaced"/>
</dbReference>
<proteinExistence type="predicted"/>